<reference evidence="11" key="1">
    <citation type="submission" date="2020-10" db="EMBL/GenBank/DDBJ databases">
        <authorList>
            <person name="Gilroy R."/>
        </authorList>
    </citation>
    <scope>NUCLEOTIDE SEQUENCE</scope>
    <source>
        <strain evidence="11">2889</strain>
    </source>
</reference>
<keyword evidence="5" id="KW-0547">Nucleotide-binding</keyword>
<evidence type="ECO:0000313" key="12">
    <source>
        <dbReference type="Proteomes" id="UP000823612"/>
    </source>
</evidence>
<evidence type="ECO:0000313" key="11">
    <source>
        <dbReference type="EMBL" id="MBO8432141.1"/>
    </source>
</evidence>
<dbReference type="PANTHER" id="PTHR43065:SF10">
    <property type="entry name" value="PEROXIDE STRESS-ACTIVATED HISTIDINE KINASE MAK3"/>
    <property type="match status" value="1"/>
</dbReference>
<dbReference type="AlphaFoldDB" id="A0A9D9H0U0"/>
<dbReference type="InterPro" id="IPR003594">
    <property type="entry name" value="HATPase_dom"/>
</dbReference>
<dbReference type="InterPro" id="IPR036890">
    <property type="entry name" value="HATPase_C_sf"/>
</dbReference>
<dbReference type="GO" id="GO:0005524">
    <property type="term" value="F:ATP binding"/>
    <property type="evidence" value="ECO:0007669"/>
    <property type="project" value="UniProtKB-KW"/>
</dbReference>
<gene>
    <name evidence="11" type="ORF">IAB08_02450</name>
</gene>
<keyword evidence="8" id="KW-0902">Two-component regulatory system</keyword>
<reference evidence="11" key="2">
    <citation type="journal article" date="2021" name="PeerJ">
        <title>Extensive microbial diversity within the chicken gut microbiome revealed by metagenomics and culture.</title>
        <authorList>
            <person name="Gilroy R."/>
            <person name="Ravi A."/>
            <person name="Getino M."/>
            <person name="Pursley I."/>
            <person name="Horton D.L."/>
            <person name="Alikhan N.F."/>
            <person name="Baker D."/>
            <person name="Gharbi K."/>
            <person name="Hall N."/>
            <person name="Watson M."/>
            <person name="Adriaenssens E.M."/>
            <person name="Foster-Nyarko E."/>
            <person name="Jarju S."/>
            <person name="Secka A."/>
            <person name="Antonio M."/>
            <person name="Oren A."/>
            <person name="Chaudhuri R.R."/>
            <person name="La Ragione R."/>
            <person name="Hildebrand F."/>
            <person name="Pallen M.J."/>
        </authorList>
    </citation>
    <scope>NUCLEOTIDE SEQUENCE</scope>
    <source>
        <strain evidence="11">2889</strain>
    </source>
</reference>
<accession>A0A9D9H0U0</accession>
<dbReference type="Proteomes" id="UP000823612">
    <property type="component" value="Unassembled WGS sequence"/>
</dbReference>
<evidence type="ECO:0000256" key="1">
    <source>
        <dbReference type="ARBA" id="ARBA00000085"/>
    </source>
</evidence>
<dbReference type="GO" id="GO:0004673">
    <property type="term" value="F:protein histidine kinase activity"/>
    <property type="evidence" value="ECO:0007669"/>
    <property type="project" value="UniProtKB-EC"/>
</dbReference>
<feature type="transmembrane region" description="Helical" evidence="9">
    <location>
        <begin position="229"/>
        <end position="249"/>
    </location>
</feature>
<evidence type="ECO:0000256" key="2">
    <source>
        <dbReference type="ARBA" id="ARBA00012438"/>
    </source>
</evidence>
<keyword evidence="6 11" id="KW-0418">Kinase</keyword>
<dbReference type="EC" id="2.7.13.3" evidence="2"/>
<comment type="caution">
    <text evidence="11">The sequence shown here is derived from an EMBL/GenBank/DDBJ whole genome shotgun (WGS) entry which is preliminary data.</text>
</comment>
<protein>
    <recommendedName>
        <fullName evidence="2">histidine kinase</fullName>
        <ecNumber evidence="2">2.7.13.3</ecNumber>
    </recommendedName>
</protein>
<evidence type="ECO:0000256" key="6">
    <source>
        <dbReference type="ARBA" id="ARBA00022777"/>
    </source>
</evidence>
<dbReference type="SMART" id="SM00387">
    <property type="entry name" value="HATPase_c"/>
    <property type="match status" value="1"/>
</dbReference>
<keyword evidence="9" id="KW-0812">Transmembrane</keyword>
<keyword evidence="9" id="KW-0472">Membrane</keyword>
<keyword evidence="3" id="KW-0597">Phosphoprotein</keyword>
<dbReference type="SUPFAM" id="SSF55874">
    <property type="entry name" value="ATPase domain of HSP90 chaperone/DNA topoisomerase II/histidine kinase"/>
    <property type="match status" value="1"/>
</dbReference>
<evidence type="ECO:0000256" key="5">
    <source>
        <dbReference type="ARBA" id="ARBA00022741"/>
    </source>
</evidence>
<organism evidence="11 12">
    <name type="scientific">Candidatus Pullibacteroides excrementavium</name>
    <dbReference type="NCBI Taxonomy" id="2840905"/>
    <lineage>
        <taxon>Bacteria</taxon>
        <taxon>Pseudomonadati</taxon>
        <taxon>Bacteroidota</taxon>
        <taxon>Bacteroidia</taxon>
        <taxon>Bacteroidales</taxon>
        <taxon>Candidatus Pullibacteroides</taxon>
    </lineage>
</organism>
<evidence type="ECO:0000256" key="7">
    <source>
        <dbReference type="ARBA" id="ARBA00022840"/>
    </source>
</evidence>
<dbReference type="PRINTS" id="PR00344">
    <property type="entry name" value="BCTRLSENSOR"/>
</dbReference>
<proteinExistence type="predicted"/>
<keyword evidence="7" id="KW-0067">ATP-binding</keyword>
<feature type="domain" description="Histidine kinase" evidence="10">
    <location>
        <begin position="267"/>
        <end position="474"/>
    </location>
</feature>
<evidence type="ECO:0000256" key="4">
    <source>
        <dbReference type="ARBA" id="ARBA00022679"/>
    </source>
</evidence>
<evidence type="ECO:0000256" key="3">
    <source>
        <dbReference type="ARBA" id="ARBA00022553"/>
    </source>
</evidence>
<keyword evidence="9" id="KW-1133">Transmembrane helix</keyword>
<evidence type="ECO:0000256" key="8">
    <source>
        <dbReference type="ARBA" id="ARBA00023012"/>
    </source>
</evidence>
<dbReference type="Gene3D" id="3.30.565.10">
    <property type="entry name" value="Histidine kinase-like ATPase, C-terminal domain"/>
    <property type="match status" value="1"/>
</dbReference>
<evidence type="ECO:0000259" key="10">
    <source>
        <dbReference type="PROSITE" id="PS50109"/>
    </source>
</evidence>
<name>A0A9D9H0U0_9BACT</name>
<dbReference type="PANTHER" id="PTHR43065">
    <property type="entry name" value="SENSOR HISTIDINE KINASE"/>
    <property type="match status" value="1"/>
</dbReference>
<dbReference type="Pfam" id="PF02518">
    <property type="entry name" value="HATPase_c"/>
    <property type="match status" value="1"/>
</dbReference>
<sequence>MERDERDRVKNWAITTLRQADMAIRARSIFAMMETEERQYAMIWSYAYEQVFTTDMSSQDNFEYLRRIMTGNQRPFILVDPDGKILESHDPEVDPRKTPVFEGEIKERYSQYPPLMVDAQGTIYQLYFKPSEVFLSLRSVFRDLDSSFVQETLTSTASVPVLITDESQEVVLAYSNLDPEVFYSKEAVHDLMHEMMEENTPISLSMPGLGEKELYVFYESSSLVKNMRFFPLAILLALLIVILGILSLLDFAKKMEQNQVWWGMSKETAHQLGTPLSSLLAWIDYYKLKEGEPMDPHDLAEIEKDVKRIELVTNRFSKIGSVPELNWENIVPAVYKAMFYLKARSSSRVAYSINVPEDAVIMAQFNEPLIEWVIENLCKNALNAIEDNVGAISITIEETEEHVIIDVHDTGKGMSKSMFTKIFEPGFTTKKRGWGVGLTLCKRIVEKYHKGKIFVKNSTLKVGTTFRVVLNKDLRM</sequence>
<evidence type="ECO:0000256" key="9">
    <source>
        <dbReference type="SAM" id="Phobius"/>
    </source>
</evidence>
<keyword evidence="4" id="KW-0808">Transferase</keyword>
<dbReference type="GO" id="GO:0000160">
    <property type="term" value="P:phosphorelay signal transduction system"/>
    <property type="evidence" value="ECO:0007669"/>
    <property type="project" value="UniProtKB-KW"/>
</dbReference>
<comment type="catalytic activity">
    <reaction evidence="1">
        <text>ATP + protein L-histidine = ADP + protein N-phospho-L-histidine.</text>
        <dbReference type="EC" id="2.7.13.3"/>
    </reaction>
</comment>
<dbReference type="PROSITE" id="PS50109">
    <property type="entry name" value="HIS_KIN"/>
    <property type="match status" value="1"/>
</dbReference>
<dbReference type="EMBL" id="JADIMZ010000033">
    <property type="protein sequence ID" value="MBO8432141.1"/>
    <property type="molecule type" value="Genomic_DNA"/>
</dbReference>
<dbReference type="InterPro" id="IPR005467">
    <property type="entry name" value="His_kinase_dom"/>
</dbReference>
<dbReference type="InterPro" id="IPR004358">
    <property type="entry name" value="Sig_transdc_His_kin-like_C"/>
</dbReference>